<reference evidence="2 3" key="1">
    <citation type="submission" date="2016-04" db="EMBL/GenBank/DDBJ databases">
        <title>The genome of Intoshia linei affirms orthonectids as highly simplified spiralians.</title>
        <authorList>
            <person name="Mikhailov K.V."/>
            <person name="Slusarev G.S."/>
            <person name="Nikitin M.A."/>
            <person name="Logacheva M.D."/>
            <person name="Penin A."/>
            <person name="Aleoshin V."/>
            <person name="Panchin Y.V."/>
        </authorList>
    </citation>
    <scope>NUCLEOTIDE SEQUENCE [LARGE SCALE GENOMIC DNA]</scope>
    <source>
        <strain evidence="2">Intl2013</strain>
        <tissue evidence="2">Whole animal</tissue>
    </source>
</reference>
<evidence type="ECO:0000256" key="1">
    <source>
        <dbReference type="SAM" id="MobiDB-lite"/>
    </source>
</evidence>
<evidence type="ECO:0000313" key="3">
    <source>
        <dbReference type="Proteomes" id="UP000078046"/>
    </source>
</evidence>
<protein>
    <submittedName>
        <fullName evidence="2">Uncharacterized protein</fullName>
    </submittedName>
</protein>
<dbReference type="Proteomes" id="UP000078046">
    <property type="component" value="Unassembled WGS sequence"/>
</dbReference>
<dbReference type="AlphaFoldDB" id="A0A177AXC6"/>
<evidence type="ECO:0000313" key="2">
    <source>
        <dbReference type="EMBL" id="OAF65854.1"/>
    </source>
</evidence>
<comment type="caution">
    <text evidence="2">The sequence shown here is derived from an EMBL/GenBank/DDBJ whole genome shotgun (WGS) entry which is preliminary data.</text>
</comment>
<proteinExistence type="predicted"/>
<organism evidence="2 3">
    <name type="scientific">Intoshia linei</name>
    <dbReference type="NCBI Taxonomy" id="1819745"/>
    <lineage>
        <taxon>Eukaryota</taxon>
        <taxon>Metazoa</taxon>
        <taxon>Spiralia</taxon>
        <taxon>Lophotrochozoa</taxon>
        <taxon>Mesozoa</taxon>
        <taxon>Orthonectida</taxon>
        <taxon>Rhopaluridae</taxon>
        <taxon>Intoshia</taxon>
    </lineage>
</organism>
<dbReference type="EMBL" id="LWCA01001122">
    <property type="protein sequence ID" value="OAF65854.1"/>
    <property type="molecule type" value="Genomic_DNA"/>
</dbReference>
<sequence>MRYSELNIWIELNGFIIICPTRVHCPVCKRNLTSKRHRENLPNSILSDSTMNSTLNSTSFRSLSTDE</sequence>
<accession>A0A177AXC6</accession>
<feature type="region of interest" description="Disordered" evidence="1">
    <location>
        <begin position="43"/>
        <end position="67"/>
    </location>
</feature>
<name>A0A177AXC6_9BILA</name>
<gene>
    <name evidence="2" type="ORF">A3Q56_06443</name>
</gene>
<keyword evidence="3" id="KW-1185">Reference proteome</keyword>